<dbReference type="InterPro" id="IPR016161">
    <property type="entry name" value="Ald_DH/histidinol_DH"/>
</dbReference>
<dbReference type="CDD" id="cd07087">
    <property type="entry name" value="ALDH_F3-13-14_CALDH-like"/>
    <property type="match status" value="1"/>
</dbReference>
<evidence type="ECO:0000313" key="7">
    <source>
        <dbReference type="EMBL" id="GGO00988.1"/>
    </source>
</evidence>
<evidence type="ECO:0000256" key="1">
    <source>
        <dbReference type="ARBA" id="ARBA00009986"/>
    </source>
</evidence>
<dbReference type="EMBL" id="BMNE01000018">
    <property type="protein sequence ID" value="GGO00988.1"/>
    <property type="molecule type" value="Genomic_DNA"/>
</dbReference>
<feature type="domain" description="Aldehyde dehydrogenase" evidence="6">
    <location>
        <begin position="3"/>
        <end position="395"/>
    </location>
</feature>
<dbReference type="InterPro" id="IPR012394">
    <property type="entry name" value="Aldehyde_DH_NAD(P)"/>
</dbReference>
<evidence type="ECO:0000259" key="6">
    <source>
        <dbReference type="Pfam" id="PF00171"/>
    </source>
</evidence>
<dbReference type="Gene3D" id="3.40.309.10">
    <property type="entry name" value="Aldehyde Dehydrogenase, Chain A, domain 2"/>
    <property type="match status" value="1"/>
</dbReference>
<sequence>MIRMLDEQEDQIAAALADDLGRSRTEAWLGDISSTRAEAVFALKHLRRWMRRQRQPLPLVQYPGSAWVQYEPLGVVLVIGPWNYPVYLTLSPLVAALAAGNCAVLKPSELAPATSTLLARLVPEYLDSKAVLVVEGDAAVTQELLAQGFDHVLFTGGTEVGRKIMAAAAPTLTPVTLELGGKSPVIVAADADLDVAARRIAWVKCANSGQTCIAPDYVLADDRIRDRLVDKIVAAIEQFERDGDADGRRIVNNRQFTRLASYLAQTRGTIALGGQVTKASLSIKPTVIVDPHPDDAVMQEEIFGPILPVLSYESLDEAIAFVNSRPKPLAGYYFTKSAAVGQRLVDEIPSGGAVINHVAMHCLVPQLPFGGVGASGMGAYHGRWGFEALSHRKSVLRKTFHPDLQLLYPPYSERALQILRKIF</sequence>
<organism evidence="7 8">
    <name type="scientific">Nocardia rhizosphaerihabitans</name>
    <dbReference type="NCBI Taxonomy" id="1691570"/>
    <lineage>
        <taxon>Bacteria</taxon>
        <taxon>Bacillati</taxon>
        <taxon>Actinomycetota</taxon>
        <taxon>Actinomycetes</taxon>
        <taxon>Mycobacteriales</taxon>
        <taxon>Nocardiaceae</taxon>
        <taxon>Nocardia</taxon>
    </lineage>
</organism>
<dbReference type="InterPro" id="IPR029510">
    <property type="entry name" value="Ald_DH_CS_GLU"/>
</dbReference>
<evidence type="ECO:0000256" key="2">
    <source>
        <dbReference type="ARBA" id="ARBA00023002"/>
    </source>
</evidence>
<accession>A0ABQ2L3A8</accession>
<dbReference type="InterPro" id="IPR016162">
    <property type="entry name" value="Ald_DH_N"/>
</dbReference>
<dbReference type="PANTHER" id="PTHR43570:SF16">
    <property type="entry name" value="ALDEHYDE DEHYDROGENASE TYPE III, ISOFORM Q"/>
    <property type="match status" value="1"/>
</dbReference>
<proteinExistence type="inferred from homology"/>
<dbReference type="InterPro" id="IPR015590">
    <property type="entry name" value="Aldehyde_DH_dom"/>
</dbReference>
<dbReference type="Proteomes" id="UP000658127">
    <property type="component" value="Unassembled WGS sequence"/>
</dbReference>
<evidence type="ECO:0000313" key="8">
    <source>
        <dbReference type="Proteomes" id="UP000658127"/>
    </source>
</evidence>
<dbReference type="PIRSF" id="PIRSF036492">
    <property type="entry name" value="ALDH"/>
    <property type="match status" value="1"/>
</dbReference>
<reference evidence="8" key="1">
    <citation type="journal article" date="2019" name="Int. J. Syst. Evol. Microbiol.">
        <title>The Global Catalogue of Microorganisms (GCM) 10K type strain sequencing project: providing services to taxonomists for standard genome sequencing and annotation.</title>
        <authorList>
            <consortium name="The Broad Institute Genomics Platform"/>
            <consortium name="The Broad Institute Genome Sequencing Center for Infectious Disease"/>
            <person name="Wu L."/>
            <person name="Ma J."/>
        </authorList>
    </citation>
    <scope>NUCLEOTIDE SEQUENCE [LARGE SCALE GENOMIC DNA]</scope>
    <source>
        <strain evidence="8">CGMCC 4.7329</strain>
    </source>
</reference>
<gene>
    <name evidence="7" type="ORF">GCM10011610_70480</name>
</gene>
<dbReference type="Pfam" id="PF00171">
    <property type="entry name" value="Aldedh"/>
    <property type="match status" value="1"/>
</dbReference>
<protein>
    <recommendedName>
        <fullName evidence="3">Aldehyde dehydrogenase</fullName>
    </recommendedName>
</protein>
<dbReference type="InterPro" id="IPR016163">
    <property type="entry name" value="Ald_DH_C"/>
</dbReference>
<dbReference type="Gene3D" id="3.40.605.10">
    <property type="entry name" value="Aldehyde Dehydrogenase, Chain A, domain 1"/>
    <property type="match status" value="1"/>
</dbReference>
<keyword evidence="2 3" id="KW-0560">Oxidoreductase</keyword>
<name>A0ABQ2L3A8_9NOCA</name>
<feature type="active site" evidence="4">
    <location>
        <position position="178"/>
    </location>
</feature>
<evidence type="ECO:0000256" key="4">
    <source>
        <dbReference type="PROSITE-ProRule" id="PRU10007"/>
    </source>
</evidence>
<comment type="similarity">
    <text evidence="1 3 5">Belongs to the aldehyde dehydrogenase family.</text>
</comment>
<dbReference type="SUPFAM" id="SSF53720">
    <property type="entry name" value="ALDH-like"/>
    <property type="match status" value="1"/>
</dbReference>
<dbReference type="PROSITE" id="PS00687">
    <property type="entry name" value="ALDEHYDE_DEHYDR_GLU"/>
    <property type="match status" value="1"/>
</dbReference>
<comment type="caution">
    <text evidence="7">The sequence shown here is derived from an EMBL/GenBank/DDBJ whole genome shotgun (WGS) entry which is preliminary data.</text>
</comment>
<dbReference type="PANTHER" id="PTHR43570">
    <property type="entry name" value="ALDEHYDE DEHYDROGENASE"/>
    <property type="match status" value="1"/>
</dbReference>
<evidence type="ECO:0000256" key="5">
    <source>
        <dbReference type="RuleBase" id="RU003345"/>
    </source>
</evidence>
<keyword evidence="8" id="KW-1185">Reference proteome</keyword>
<evidence type="ECO:0000256" key="3">
    <source>
        <dbReference type="PIRNR" id="PIRNR036492"/>
    </source>
</evidence>